<evidence type="ECO:0000256" key="9">
    <source>
        <dbReference type="ARBA" id="ARBA00022827"/>
    </source>
</evidence>
<sequence length="543" mass="61578">MKTLFISVVFSIITLVGAAISPFDSPDYCLQIITPTCNTTFSYIDTINAEIRPVLLRLVQTSFFKYFKLDLDKQCKFWNAQHFCATKNCAVEVLPEDQYNWAEVHDEFRPSKLGEIKHKNASLEAPATCEDLDYSHIDDGHNCVFVDLLANPERFTGYGGAQSFDVWKAIYSENCFPNTNPMSMSAGSEPEQCVEKNLFYRLISGLHASIAVHLSNEYLDSATETFGPNLKIFMERVGKFNDRLANIYFNYALVSQAIVKLGDLVDVADYVKGETAPNNNHSELLDNDSSSLSDYTTMVNQITDVLKIEPLFVSHLLFDPSLVGPELKNEFRSRFKNVSAIMDCVGCDRCRMWGKLQTIGYGTALKVLFELEDPETQHLLKFRRIELVALFNTFDRLSKSVASINNFKDMYLEHLKDVAAGRVQHGEFEPLHDKGIEFPFVAWDPPIESKSNPSGFTGNKGVEQNGNIDIDEGEISSPKKTKQGFYEELEDVKTALRFIWKSYVEFPRTMYNIAMYYVSGWWNVYIGKAVYVPASTVSIDDEL</sequence>
<evidence type="ECO:0000256" key="15">
    <source>
        <dbReference type="ARBA" id="ARBA00023284"/>
    </source>
</evidence>
<comment type="subunit">
    <text evidence="4">May function both as a monomer and a homodimer.</text>
</comment>
<keyword evidence="8" id="KW-0256">Endoplasmic reticulum</keyword>
<feature type="binding site" evidence="17">
    <location>
        <position position="154"/>
    </location>
    <ligand>
        <name>FAD</name>
        <dbReference type="ChEBI" id="CHEBI:57692"/>
    </ligand>
</feature>
<dbReference type="GO" id="GO:0071949">
    <property type="term" value="F:FAD binding"/>
    <property type="evidence" value="ECO:0007669"/>
    <property type="project" value="InterPro"/>
</dbReference>
<feature type="binding site" evidence="17">
    <location>
        <position position="207"/>
    </location>
    <ligand>
        <name>FAD</name>
        <dbReference type="ChEBI" id="CHEBI:57692"/>
    </ligand>
</feature>
<name>A0A1A0HKH7_9ASCO</name>
<dbReference type="GeneID" id="30028679"/>
<dbReference type="InterPro" id="IPR037192">
    <property type="entry name" value="ERO1-like_sf"/>
</dbReference>
<evidence type="ECO:0000256" key="5">
    <source>
        <dbReference type="ARBA" id="ARBA00022448"/>
    </source>
</evidence>
<evidence type="ECO:0000256" key="8">
    <source>
        <dbReference type="ARBA" id="ARBA00022824"/>
    </source>
</evidence>
<accession>A0A1A0HKH7</accession>
<keyword evidence="6" id="KW-0285">Flavoprotein</keyword>
<proteinExistence type="inferred from homology"/>
<dbReference type="PIRSF" id="PIRSF017205">
    <property type="entry name" value="ERO1"/>
    <property type="match status" value="1"/>
</dbReference>
<dbReference type="PANTHER" id="PTHR12613">
    <property type="entry name" value="ERO1-RELATED"/>
    <property type="match status" value="1"/>
</dbReference>
<keyword evidence="5" id="KW-0813">Transport</keyword>
<evidence type="ECO:0000256" key="1">
    <source>
        <dbReference type="ARBA" id="ARBA00001974"/>
    </source>
</evidence>
<feature type="binding site" evidence="17">
    <location>
        <position position="204"/>
    </location>
    <ligand>
        <name>FAD</name>
        <dbReference type="ChEBI" id="CHEBI:57692"/>
    </ligand>
</feature>
<protein>
    <submittedName>
        <fullName evidence="20">Endoplasmic oxidoreductin</fullName>
    </submittedName>
</protein>
<reference evidence="20 21" key="1">
    <citation type="submission" date="2016-05" db="EMBL/GenBank/DDBJ databases">
        <title>Comparative genomics of biotechnologically important yeasts.</title>
        <authorList>
            <consortium name="DOE Joint Genome Institute"/>
            <person name="Riley R."/>
            <person name="Haridas S."/>
            <person name="Wolfe K.H."/>
            <person name="Lopes M.R."/>
            <person name="Hittinger C.T."/>
            <person name="Goker M."/>
            <person name="Salamov A."/>
            <person name="Wisecaver J."/>
            <person name="Long T.M."/>
            <person name="Aerts A.L."/>
            <person name="Barry K."/>
            <person name="Choi C."/>
            <person name="Clum A."/>
            <person name="Coughlan A.Y."/>
            <person name="Deshpande S."/>
            <person name="Douglass A.P."/>
            <person name="Hanson S.J."/>
            <person name="Klenk H.-P."/>
            <person name="LaButti K."/>
            <person name="Lapidus A."/>
            <person name="Lindquist E."/>
            <person name="Lipzen A."/>
            <person name="Meier-kolthoff J.P."/>
            <person name="Ohm R.A."/>
            <person name="Otillar R.P."/>
            <person name="Pangilinan J."/>
            <person name="Peng Y."/>
            <person name="Rokas A."/>
            <person name="Rosa C.A."/>
            <person name="Scheuner C."/>
            <person name="Sibirny A.A."/>
            <person name="Slot J.C."/>
            <person name="Stielow J.B."/>
            <person name="Sun H."/>
            <person name="Kurtzman C.P."/>
            <person name="Blackwell M."/>
            <person name="Grigoriev I.V."/>
            <person name="Jeffries T.W."/>
        </authorList>
    </citation>
    <scope>NUCLEOTIDE SEQUENCE [LARGE SCALE GENOMIC DNA]</scope>
    <source>
        <strain evidence="20 21">NRRL YB-4993</strain>
    </source>
</reference>
<keyword evidence="13 18" id="KW-1015">Disulfide bond</keyword>
<feature type="active site" evidence="16">
    <location>
        <position position="350"/>
    </location>
</feature>
<evidence type="ECO:0000256" key="18">
    <source>
        <dbReference type="PIRSR" id="PIRSR017205-3"/>
    </source>
</evidence>
<evidence type="ECO:0000256" key="10">
    <source>
        <dbReference type="ARBA" id="ARBA00022982"/>
    </source>
</evidence>
<evidence type="ECO:0000256" key="19">
    <source>
        <dbReference type="SAM" id="SignalP"/>
    </source>
</evidence>
<dbReference type="OrthoDB" id="269384at2759"/>
<keyword evidence="14" id="KW-0325">Glycoprotein</keyword>
<evidence type="ECO:0000256" key="13">
    <source>
        <dbReference type="ARBA" id="ARBA00023157"/>
    </source>
</evidence>
<keyword evidence="11" id="KW-0560">Oxidoreductase</keyword>
<evidence type="ECO:0000256" key="12">
    <source>
        <dbReference type="ARBA" id="ARBA00023136"/>
    </source>
</evidence>
<evidence type="ECO:0000256" key="2">
    <source>
        <dbReference type="ARBA" id="ARBA00004367"/>
    </source>
</evidence>
<feature type="signal peptide" evidence="19">
    <location>
        <begin position="1"/>
        <end position="18"/>
    </location>
</feature>
<comment type="subcellular location">
    <subcellularLocation>
        <location evidence="2">Endoplasmic reticulum membrane</location>
        <topology evidence="2">Peripheral membrane protein</topology>
        <orientation evidence="2">Lumenal side</orientation>
    </subcellularLocation>
</comment>
<evidence type="ECO:0000256" key="17">
    <source>
        <dbReference type="PIRSR" id="PIRSR017205-2"/>
    </source>
</evidence>
<evidence type="ECO:0000256" key="6">
    <source>
        <dbReference type="ARBA" id="ARBA00022630"/>
    </source>
</evidence>
<evidence type="ECO:0000313" key="21">
    <source>
        <dbReference type="Proteomes" id="UP000092555"/>
    </source>
</evidence>
<dbReference type="Pfam" id="PF04137">
    <property type="entry name" value="ERO1"/>
    <property type="match status" value="1"/>
</dbReference>
<comment type="cofactor">
    <cofactor evidence="1 17">
        <name>FAD</name>
        <dbReference type="ChEBI" id="CHEBI:57692"/>
    </cofactor>
</comment>
<dbReference type="Proteomes" id="UP000092555">
    <property type="component" value="Unassembled WGS sequence"/>
</dbReference>
<evidence type="ECO:0000256" key="7">
    <source>
        <dbReference type="ARBA" id="ARBA00022729"/>
    </source>
</evidence>
<comment type="caution">
    <text evidence="20">The sequence shown here is derived from an EMBL/GenBank/DDBJ whole genome shotgun (WGS) entry which is preliminary data.</text>
</comment>
<keyword evidence="15" id="KW-0676">Redox-active center</keyword>
<dbReference type="GO" id="GO:0005789">
    <property type="term" value="C:endoplasmic reticulum membrane"/>
    <property type="evidence" value="ECO:0007669"/>
    <property type="project" value="UniProtKB-SubCell"/>
</dbReference>
<evidence type="ECO:0000256" key="4">
    <source>
        <dbReference type="ARBA" id="ARBA00011802"/>
    </source>
</evidence>
<evidence type="ECO:0000256" key="3">
    <source>
        <dbReference type="ARBA" id="ARBA00008277"/>
    </source>
</evidence>
<dbReference type="SUPFAM" id="SSF110019">
    <property type="entry name" value="ERO1-like"/>
    <property type="match status" value="1"/>
</dbReference>
<evidence type="ECO:0000256" key="11">
    <source>
        <dbReference type="ARBA" id="ARBA00023002"/>
    </source>
</evidence>
<keyword evidence="12" id="KW-0472">Membrane</keyword>
<dbReference type="GO" id="GO:0034975">
    <property type="term" value="P:protein folding in endoplasmic reticulum"/>
    <property type="evidence" value="ECO:0007669"/>
    <property type="project" value="EnsemblFungi"/>
</dbReference>
<evidence type="ECO:0000256" key="14">
    <source>
        <dbReference type="ARBA" id="ARBA00023180"/>
    </source>
</evidence>
<evidence type="ECO:0000256" key="16">
    <source>
        <dbReference type="PIRSR" id="PIRSR017205-1"/>
    </source>
</evidence>
<dbReference type="PANTHER" id="PTHR12613:SF0">
    <property type="entry name" value="ERO1-LIKE PROTEIN"/>
    <property type="match status" value="1"/>
</dbReference>
<keyword evidence="9 17" id="KW-0274">FAD</keyword>
<evidence type="ECO:0000313" key="20">
    <source>
        <dbReference type="EMBL" id="OBA24530.1"/>
    </source>
</evidence>
<feature type="binding site" evidence="17">
    <location>
        <position position="167"/>
    </location>
    <ligand>
        <name>FAD</name>
        <dbReference type="ChEBI" id="CHEBI:57692"/>
    </ligand>
</feature>
<dbReference type="InterPro" id="IPR007266">
    <property type="entry name" value="Ero1"/>
</dbReference>
<dbReference type="EMBL" id="LXTC01000001">
    <property type="protein sequence ID" value="OBA24530.1"/>
    <property type="molecule type" value="Genomic_DNA"/>
</dbReference>
<keyword evidence="7 19" id="KW-0732">Signal</keyword>
<feature type="binding site" evidence="17">
    <location>
        <position position="236"/>
    </location>
    <ligand>
        <name>FAD</name>
        <dbReference type="ChEBI" id="CHEBI:57692"/>
    </ligand>
</feature>
<comment type="similarity">
    <text evidence="3">Belongs to the EROs family.</text>
</comment>
<feature type="chain" id="PRO_5008291842" evidence="19">
    <location>
        <begin position="19"/>
        <end position="543"/>
    </location>
</feature>
<feature type="active site" description="Nucleophile" evidence="16">
    <location>
        <position position="347"/>
    </location>
</feature>
<dbReference type="GO" id="GO:0016972">
    <property type="term" value="F:thiol oxidase activity"/>
    <property type="evidence" value="ECO:0007669"/>
    <property type="project" value="EnsemblFungi"/>
</dbReference>
<feature type="disulfide bond" description="Redox-active" evidence="18">
    <location>
        <begin position="84"/>
        <end position="89"/>
    </location>
</feature>
<dbReference type="RefSeq" id="XP_018715011.1">
    <property type="nucleotide sequence ID" value="XM_018855703.1"/>
</dbReference>
<feature type="binding site" evidence="17">
    <location>
        <position position="156"/>
    </location>
    <ligand>
        <name>FAD</name>
        <dbReference type="ChEBI" id="CHEBI:57692"/>
    </ligand>
</feature>
<organism evidence="20 21">
    <name type="scientific">Metschnikowia bicuspidata var. bicuspidata NRRL YB-4993</name>
    <dbReference type="NCBI Taxonomy" id="869754"/>
    <lineage>
        <taxon>Eukaryota</taxon>
        <taxon>Fungi</taxon>
        <taxon>Dikarya</taxon>
        <taxon>Ascomycota</taxon>
        <taxon>Saccharomycotina</taxon>
        <taxon>Pichiomycetes</taxon>
        <taxon>Metschnikowiaceae</taxon>
        <taxon>Metschnikowia</taxon>
    </lineage>
</organism>
<gene>
    <name evidence="20" type="ORF">METBIDRAFT_30773</name>
</gene>
<keyword evidence="21" id="KW-1185">Reference proteome</keyword>
<feature type="disulfide bond" description="Redox-active" evidence="18">
    <location>
        <begin position="347"/>
        <end position="350"/>
    </location>
</feature>
<dbReference type="GO" id="GO:0015035">
    <property type="term" value="F:protein-disulfide reductase activity"/>
    <property type="evidence" value="ECO:0007669"/>
    <property type="project" value="InterPro"/>
</dbReference>
<keyword evidence="10" id="KW-0249">Electron transport</keyword>
<dbReference type="AlphaFoldDB" id="A0A1A0HKH7"/>
<dbReference type="STRING" id="869754.A0A1A0HKH7"/>